<dbReference type="Gene3D" id="2.40.50.100">
    <property type="match status" value="1"/>
</dbReference>
<dbReference type="InterPro" id="IPR006143">
    <property type="entry name" value="RND_pump_MFP"/>
</dbReference>
<dbReference type="Pfam" id="PF25973">
    <property type="entry name" value="BSH_CzcB"/>
    <property type="match status" value="1"/>
</dbReference>
<dbReference type="Gene3D" id="1.10.287.470">
    <property type="entry name" value="Helix hairpin bin"/>
    <property type="match status" value="1"/>
</dbReference>
<dbReference type="InterPro" id="IPR058647">
    <property type="entry name" value="BSH_CzcB-like"/>
</dbReference>
<evidence type="ECO:0000259" key="4">
    <source>
        <dbReference type="Pfam" id="PF25973"/>
    </source>
</evidence>
<feature type="coiled-coil region" evidence="2">
    <location>
        <begin position="119"/>
        <end position="153"/>
    </location>
</feature>
<dbReference type="RefSeq" id="WP_277832080.1">
    <property type="nucleotide sequence ID" value="NZ_JARQZE010000004.1"/>
</dbReference>
<accession>A0ABW3WIF5</accession>
<evidence type="ECO:0000313" key="5">
    <source>
        <dbReference type="EMBL" id="MFD1264742.1"/>
    </source>
</evidence>
<reference evidence="6" key="1">
    <citation type="journal article" date="2019" name="Int. J. Syst. Evol. Microbiol.">
        <title>The Global Catalogue of Microorganisms (GCM) 10K type strain sequencing project: providing services to taxonomists for standard genome sequencing and annotation.</title>
        <authorList>
            <consortium name="The Broad Institute Genomics Platform"/>
            <consortium name="The Broad Institute Genome Sequencing Center for Infectious Disease"/>
            <person name="Wu L."/>
            <person name="Ma J."/>
        </authorList>
    </citation>
    <scope>NUCLEOTIDE SEQUENCE [LARGE SCALE GENOMIC DNA]</scope>
    <source>
        <strain evidence="6">CCUG 48884</strain>
    </source>
</reference>
<feature type="chain" id="PRO_5046518972" evidence="3">
    <location>
        <begin position="23"/>
        <end position="277"/>
    </location>
</feature>
<keyword evidence="2" id="KW-0175">Coiled coil</keyword>
<sequence length="277" mass="29752">MKCVRAALASFFLAGVSLEAYPAQSAVCLLEPRQTVELASPVTGLLAQVNVARGETIRKGQVLAALDVRAEQAAAELARFRAQQRGPVELAERKVAFSRQRFERRQAMAAERLIPEQERDDAEAELRLAESELRVANEERQSARLELAQHDAQLALRTLLSPFDGVVVAQLAYPGEVVEPGSTGKGILKIAQLDPLRVHVVLQKEAFGTINAGDVIDVVPEIPAGARYSARAVSVDRLIDAASGTFVVLLELPNPELAIPAGVKCRAVLSPTSAPAQ</sequence>
<dbReference type="PANTHER" id="PTHR30469">
    <property type="entry name" value="MULTIDRUG RESISTANCE PROTEIN MDTA"/>
    <property type="match status" value="1"/>
</dbReference>
<keyword evidence="3" id="KW-0732">Signal</keyword>
<dbReference type="PANTHER" id="PTHR30469:SF15">
    <property type="entry name" value="HLYD FAMILY OF SECRETION PROTEINS"/>
    <property type="match status" value="1"/>
</dbReference>
<evidence type="ECO:0000313" key="6">
    <source>
        <dbReference type="Proteomes" id="UP001597158"/>
    </source>
</evidence>
<dbReference type="NCBIfam" id="TIGR01730">
    <property type="entry name" value="RND_mfp"/>
    <property type="match status" value="1"/>
</dbReference>
<dbReference type="EMBL" id="JBHTMC010000026">
    <property type="protein sequence ID" value="MFD1264742.1"/>
    <property type="molecule type" value="Genomic_DNA"/>
</dbReference>
<evidence type="ECO:0000256" key="1">
    <source>
        <dbReference type="ARBA" id="ARBA00009477"/>
    </source>
</evidence>
<protein>
    <submittedName>
        <fullName evidence="5">Efflux RND transporter periplasmic adaptor subunit</fullName>
    </submittedName>
</protein>
<name>A0ABW3WIF5_9RHOO</name>
<evidence type="ECO:0000256" key="3">
    <source>
        <dbReference type="SAM" id="SignalP"/>
    </source>
</evidence>
<comment type="caution">
    <text evidence="5">The sequence shown here is derived from an EMBL/GenBank/DDBJ whole genome shotgun (WGS) entry which is preliminary data.</text>
</comment>
<organism evidence="5 6">
    <name type="scientific">Thauera mechernichensis</name>
    <dbReference type="NCBI Taxonomy" id="82788"/>
    <lineage>
        <taxon>Bacteria</taxon>
        <taxon>Pseudomonadati</taxon>
        <taxon>Pseudomonadota</taxon>
        <taxon>Betaproteobacteria</taxon>
        <taxon>Rhodocyclales</taxon>
        <taxon>Zoogloeaceae</taxon>
        <taxon>Thauera</taxon>
    </lineage>
</organism>
<evidence type="ECO:0000256" key="2">
    <source>
        <dbReference type="SAM" id="Coils"/>
    </source>
</evidence>
<dbReference type="Proteomes" id="UP001597158">
    <property type="component" value="Unassembled WGS sequence"/>
</dbReference>
<comment type="similarity">
    <text evidence="1">Belongs to the membrane fusion protein (MFP) (TC 8.A.1) family.</text>
</comment>
<feature type="signal peptide" evidence="3">
    <location>
        <begin position="1"/>
        <end position="22"/>
    </location>
</feature>
<feature type="domain" description="CzcB-like barrel-sandwich hybrid" evidence="4">
    <location>
        <begin position="35"/>
        <end position="180"/>
    </location>
</feature>
<dbReference type="Gene3D" id="2.40.30.170">
    <property type="match status" value="1"/>
</dbReference>
<dbReference type="SUPFAM" id="SSF111369">
    <property type="entry name" value="HlyD-like secretion proteins"/>
    <property type="match status" value="1"/>
</dbReference>
<gene>
    <name evidence="5" type="ORF">ACFQ4M_14260</name>
</gene>
<proteinExistence type="inferred from homology"/>
<keyword evidence="6" id="KW-1185">Reference proteome</keyword>